<sequence>MADLQSLFAAAPQDAASLNQLRERISQIVSDAIARGENPGAHLSPEQSRSLTDRLPRLTEDQVRDLGHHDSLCPICFTPFAAILAEEETALAMDSPAYPADELGVTKLAETWQCGHLFCRRDISKWIRGGHGSCPMCRRTLAEQSDATGRSTQSEEPNTSPEDAELLTRIRTHMEELHSSGAVPYVDLDGDFVGYGDPVYVPAGGYDEDRSEFSGMYS</sequence>
<keyword evidence="7" id="KW-1185">Reference proteome</keyword>
<dbReference type="EMBL" id="JAWWNJ010000002">
    <property type="protein sequence ID" value="KAK7061689.1"/>
    <property type="molecule type" value="Genomic_DNA"/>
</dbReference>
<dbReference type="InterPro" id="IPR018957">
    <property type="entry name" value="Znf_C3HC4_RING-type"/>
</dbReference>
<accession>A0AAW0E8K0</accession>
<evidence type="ECO:0000256" key="2">
    <source>
        <dbReference type="ARBA" id="ARBA00022771"/>
    </source>
</evidence>
<dbReference type="InterPro" id="IPR013083">
    <property type="entry name" value="Znf_RING/FYVE/PHD"/>
</dbReference>
<dbReference type="AlphaFoldDB" id="A0AAW0E8K0"/>
<reference evidence="6 7" key="1">
    <citation type="journal article" date="2024" name="J Genomics">
        <title>Draft genome sequencing and assembly of Favolaschia claudopus CIRM-BRFM 2984 isolated from oak limbs.</title>
        <authorList>
            <person name="Navarro D."/>
            <person name="Drula E."/>
            <person name="Chaduli D."/>
            <person name="Cazenave R."/>
            <person name="Ahrendt S."/>
            <person name="Wang J."/>
            <person name="Lipzen A."/>
            <person name="Daum C."/>
            <person name="Barry K."/>
            <person name="Grigoriev I.V."/>
            <person name="Favel A."/>
            <person name="Rosso M.N."/>
            <person name="Martin F."/>
        </authorList>
    </citation>
    <scope>NUCLEOTIDE SEQUENCE [LARGE SCALE GENOMIC DNA]</scope>
    <source>
        <strain evidence="6 7">CIRM-BRFM 2984</strain>
    </source>
</reference>
<dbReference type="GO" id="GO:0008270">
    <property type="term" value="F:zinc ion binding"/>
    <property type="evidence" value="ECO:0007669"/>
    <property type="project" value="UniProtKB-KW"/>
</dbReference>
<gene>
    <name evidence="6" type="ORF">R3P38DRAFT_2830979</name>
</gene>
<keyword evidence="1" id="KW-0479">Metal-binding</keyword>
<keyword evidence="3" id="KW-0862">Zinc</keyword>
<name>A0AAW0E8K0_9AGAR</name>
<dbReference type="InterPro" id="IPR001841">
    <property type="entry name" value="Znf_RING"/>
</dbReference>
<comment type="caution">
    <text evidence="6">The sequence shown here is derived from an EMBL/GenBank/DDBJ whole genome shotgun (WGS) entry which is preliminary data.</text>
</comment>
<feature type="domain" description="RING-type" evidence="5">
    <location>
        <begin position="73"/>
        <end position="138"/>
    </location>
</feature>
<keyword evidence="2 4" id="KW-0863">Zinc-finger</keyword>
<dbReference type="Gene3D" id="3.30.40.10">
    <property type="entry name" value="Zinc/RING finger domain, C3HC4 (zinc finger)"/>
    <property type="match status" value="1"/>
</dbReference>
<organism evidence="6 7">
    <name type="scientific">Favolaschia claudopus</name>
    <dbReference type="NCBI Taxonomy" id="2862362"/>
    <lineage>
        <taxon>Eukaryota</taxon>
        <taxon>Fungi</taxon>
        <taxon>Dikarya</taxon>
        <taxon>Basidiomycota</taxon>
        <taxon>Agaricomycotina</taxon>
        <taxon>Agaricomycetes</taxon>
        <taxon>Agaricomycetidae</taxon>
        <taxon>Agaricales</taxon>
        <taxon>Marasmiineae</taxon>
        <taxon>Mycenaceae</taxon>
        <taxon>Favolaschia</taxon>
    </lineage>
</organism>
<evidence type="ECO:0000313" key="6">
    <source>
        <dbReference type="EMBL" id="KAK7061689.1"/>
    </source>
</evidence>
<protein>
    <submittedName>
        <fullName evidence="6">RING-type domain-containing protein</fullName>
    </submittedName>
</protein>
<evidence type="ECO:0000256" key="1">
    <source>
        <dbReference type="ARBA" id="ARBA00022723"/>
    </source>
</evidence>
<dbReference type="Proteomes" id="UP001362999">
    <property type="component" value="Unassembled WGS sequence"/>
</dbReference>
<dbReference type="PROSITE" id="PS50089">
    <property type="entry name" value="ZF_RING_2"/>
    <property type="match status" value="1"/>
</dbReference>
<evidence type="ECO:0000256" key="4">
    <source>
        <dbReference type="PROSITE-ProRule" id="PRU00175"/>
    </source>
</evidence>
<evidence type="ECO:0000259" key="5">
    <source>
        <dbReference type="PROSITE" id="PS50089"/>
    </source>
</evidence>
<dbReference type="SUPFAM" id="SSF57850">
    <property type="entry name" value="RING/U-box"/>
    <property type="match status" value="1"/>
</dbReference>
<dbReference type="Pfam" id="PF00097">
    <property type="entry name" value="zf-C3HC4"/>
    <property type="match status" value="1"/>
</dbReference>
<evidence type="ECO:0000256" key="3">
    <source>
        <dbReference type="ARBA" id="ARBA00022833"/>
    </source>
</evidence>
<proteinExistence type="predicted"/>
<evidence type="ECO:0000313" key="7">
    <source>
        <dbReference type="Proteomes" id="UP001362999"/>
    </source>
</evidence>